<sequence>MTSLFDPLDAGDLHLDNRVTMAALTRQRAGEDGIPTDLHVEYYSQRASAGLVVTEGSFPAFSNRAFPGQAGIATDEQAAGWARVAEAVHAKGGTLVMQIMHGGRTSHPDLLRGAEPEAPSAIAVGGPVRGFSGKAEGGVPRELGTEEIPRIIEEFTSAARRAIDAGVDGVEIHSANGYLLHEFLGASSNHRTDAYGGSPENRARLTTEVVAAVAAEIGAGRTAVRISPEHGIQGVLEDDRQDVLATYDALIDGLNEVGPAYLSVLHKDIDGDLVAHLRGRFDGAFLLNSGFSKITGQDEASHIVEDDLADAAVVGRNLIANPDLVRRWRDGLELNVPDQTTFYAPGAKGYTDYAFAE</sequence>
<dbReference type="AlphaFoldDB" id="A0A9D2TP42"/>
<evidence type="ECO:0000259" key="1">
    <source>
        <dbReference type="Pfam" id="PF00724"/>
    </source>
</evidence>
<dbReference type="InterPro" id="IPR013785">
    <property type="entry name" value="Aldolase_TIM"/>
</dbReference>
<dbReference type="InterPro" id="IPR045247">
    <property type="entry name" value="Oye-like"/>
</dbReference>
<gene>
    <name evidence="2" type="ORF">H9751_00035</name>
</gene>
<name>A0A9D2TP42_9CORY</name>
<accession>A0A9D2TP42</accession>
<reference evidence="2" key="1">
    <citation type="journal article" date="2021" name="PeerJ">
        <title>Extensive microbial diversity within the chicken gut microbiome revealed by metagenomics and culture.</title>
        <authorList>
            <person name="Gilroy R."/>
            <person name="Ravi A."/>
            <person name="Getino M."/>
            <person name="Pursley I."/>
            <person name="Horton D.L."/>
            <person name="Alikhan N.F."/>
            <person name="Baker D."/>
            <person name="Gharbi K."/>
            <person name="Hall N."/>
            <person name="Watson M."/>
            <person name="Adriaenssens E.M."/>
            <person name="Foster-Nyarko E."/>
            <person name="Jarju S."/>
            <person name="Secka A."/>
            <person name="Antonio M."/>
            <person name="Oren A."/>
            <person name="Chaudhuri R.R."/>
            <person name="La Ragione R."/>
            <person name="Hildebrand F."/>
            <person name="Pallen M.J."/>
        </authorList>
    </citation>
    <scope>NUCLEOTIDE SEQUENCE</scope>
    <source>
        <strain evidence="2">ChiHjej13B12-4958</strain>
    </source>
</reference>
<dbReference type="EMBL" id="DWVP01000001">
    <property type="protein sequence ID" value="HJC83955.1"/>
    <property type="molecule type" value="Genomic_DNA"/>
</dbReference>
<dbReference type="GO" id="GO:0005829">
    <property type="term" value="C:cytosol"/>
    <property type="evidence" value="ECO:0007669"/>
    <property type="project" value="TreeGrafter"/>
</dbReference>
<feature type="domain" description="NADH:flavin oxidoreductase/NADH oxidase N-terminal" evidence="1">
    <location>
        <begin position="3"/>
        <end position="335"/>
    </location>
</feature>
<organism evidence="2 3">
    <name type="scientific">Candidatus Corynebacterium faecigallinarum</name>
    <dbReference type="NCBI Taxonomy" id="2838528"/>
    <lineage>
        <taxon>Bacteria</taxon>
        <taxon>Bacillati</taxon>
        <taxon>Actinomycetota</taxon>
        <taxon>Actinomycetes</taxon>
        <taxon>Mycobacteriales</taxon>
        <taxon>Corynebacteriaceae</taxon>
        <taxon>Corynebacterium</taxon>
    </lineage>
</organism>
<reference evidence="2" key="2">
    <citation type="submission" date="2021-04" db="EMBL/GenBank/DDBJ databases">
        <authorList>
            <person name="Gilroy R."/>
        </authorList>
    </citation>
    <scope>NUCLEOTIDE SEQUENCE</scope>
    <source>
        <strain evidence="2">ChiHjej13B12-4958</strain>
    </source>
</reference>
<dbReference type="CDD" id="cd02933">
    <property type="entry name" value="OYE_like_FMN"/>
    <property type="match status" value="1"/>
</dbReference>
<dbReference type="Gene3D" id="3.20.20.70">
    <property type="entry name" value="Aldolase class I"/>
    <property type="match status" value="1"/>
</dbReference>
<evidence type="ECO:0000313" key="2">
    <source>
        <dbReference type="EMBL" id="HJC83955.1"/>
    </source>
</evidence>
<dbReference type="Pfam" id="PF00724">
    <property type="entry name" value="Oxidored_FMN"/>
    <property type="match status" value="1"/>
</dbReference>
<proteinExistence type="predicted"/>
<dbReference type="Proteomes" id="UP000823858">
    <property type="component" value="Unassembled WGS sequence"/>
</dbReference>
<dbReference type="PANTHER" id="PTHR22893">
    <property type="entry name" value="NADH OXIDOREDUCTASE-RELATED"/>
    <property type="match status" value="1"/>
</dbReference>
<evidence type="ECO:0000313" key="3">
    <source>
        <dbReference type="Proteomes" id="UP000823858"/>
    </source>
</evidence>
<comment type="caution">
    <text evidence="2">The sequence shown here is derived from an EMBL/GenBank/DDBJ whole genome shotgun (WGS) entry which is preliminary data.</text>
</comment>
<dbReference type="GO" id="GO:0016491">
    <property type="term" value="F:oxidoreductase activity"/>
    <property type="evidence" value="ECO:0007669"/>
    <property type="project" value="InterPro"/>
</dbReference>
<dbReference type="SUPFAM" id="SSF51395">
    <property type="entry name" value="FMN-linked oxidoreductases"/>
    <property type="match status" value="1"/>
</dbReference>
<dbReference type="PANTHER" id="PTHR22893:SF91">
    <property type="entry name" value="NADPH DEHYDROGENASE 2-RELATED"/>
    <property type="match status" value="1"/>
</dbReference>
<dbReference type="GO" id="GO:0010181">
    <property type="term" value="F:FMN binding"/>
    <property type="evidence" value="ECO:0007669"/>
    <property type="project" value="InterPro"/>
</dbReference>
<protein>
    <submittedName>
        <fullName evidence="2">Alkene reductase</fullName>
    </submittedName>
</protein>
<dbReference type="InterPro" id="IPR001155">
    <property type="entry name" value="OxRdtase_FMN_N"/>
</dbReference>